<keyword evidence="4" id="KW-0812">Transmembrane</keyword>
<organism evidence="6 7">
    <name type="scientific">Chiayiivirga flava</name>
    <dbReference type="NCBI Taxonomy" id="659595"/>
    <lineage>
        <taxon>Bacteria</taxon>
        <taxon>Pseudomonadati</taxon>
        <taxon>Pseudomonadota</taxon>
        <taxon>Gammaproteobacteria</taxon>
        <taxon>Lysobacterales</taxon>
        <taxon>Lysobacteraceae</taxon>
        <taxon>Chiayiivirga</taxon>
    </lineage>
</organism>
<dbReference type="PANTHER" id="PTHR24421:SF63">
    <property type="entry name" value="SENSOR HISTIDINE KINASE DESK"/>
    <property type="match status" value="1"/>
</dbReference>
<dbReference type="Proteomes" id="UP000521199">
    <property type="component" value="Unassembled WGS sequence"/>
</dbReference>
<keyword evidence="2 6" id="KW-0418">Kinase</keyword>
<dbReference type="Pfam" id="PF07730">
    <property type="entry name" value="HisKA_3"/>
    <property type="match status" value="1"/>
</dbReference>
<dbReference type="Pfam" id="PF02518">
    <property type="entry name" value="HATPase_c"/>
    <property type="match status" value="1"/>
</dbReference>
<reference evidence="6 7" key="1">
    <citation type="submission" date="2020-08" db="EMBL/GenBank/DDBJ databases">
        <title>Genomic Encyclopedia of Type Strains, Phase IV (KMG-IV): sequencing the most valuable type-strain genomes for metagenomic binning, comparative biology and taxonomic classification.</title>
        <authorList>
            <person name="Goeker M."/>
        </authorList>
    </citation>
    <scope>NUCLEOTIDE SEQUENCE [LARGE SCALE GENOMIC DNA]</scope>
    <source>
        <strain evidence="6 7">DSM 24163</strain>
    </source>
</reference>
<dbReference type="InterPro" id="IPR003594">
    <property type="entry name" value="HATPase_dom"/>
</dbReference>
<dbReference type="InterPro" id="IPR011712">
    <property type="entry name" value="Sig_transdc_His_kin_sub3_dim/P"/>
</dbReference>
<keyword evidence="4" id="KW-1133">Transmembrane helix</keyword>
<evidence type="ECO:0000313" key="6">
    <source>
        <dbReference type="EMBL" id="MBB5209421.1"/>
    </source>
</evidence>
<dbReference type="InterPro" id="IPR036890">
    <property type="entry name" value="HATPase_C_sf"/>
</dbReference>
<dbReference type="SUPFAM" id="SSF55874">
    <property type="entry name" value="ATPase domain of HSP90 chaperone/DNA topoisomerase II/histidine kinase"/>
    <property type="match status" value="1"/>
</dbReference>
<comment type="caution">
    <text evidence="6">The sequence shown here is derived from an EMBL/GenBank/DDBJ whole genome shotgun (WGS) entry which is preliminary data.</text>
</comment>
<dbReference type="Gene3D" id="1.20.5.1930">
    <property type="match status" value="1"/>
</dbReference>
<gene>
    <name evidence="6" type="ORF">HNQ52_002990</name>
</gene>
<dbReference type="CDD" id="cd16917">
    <property type="entry name" value="HATPase_UhpB-NarQ-NarX-like"/>
    <property type="match status" value="1"/>
</dbReference>
<dbReference type="AlphaFoldDB" id="A0A7W8G0Q0"/>
<evidence type="ECO:0000256" key="3">
    <source>
        <dbReference type="ARBA" id="ARBA00023012"/>
    </source>
</evidence>
<evidence type="ECO:0000256" key="1">
    <source>
        <dbReference type="ARBA" id="ARBA00022679"/>
    </source>
</evidence>
<keyword evidence="4" id="KW-0472">Membrane</keyword>
<name>A0A7W8G0Q0_9GAMM</name>
<dbReference type="RefSeq" id="WP_343059380.1">
    <property type="nucleotide sequence ID" value="NZ_JACHHP010000006.1"/>
</dbReference>
<keyword evidence="7" id="KW-1185">Reference proteome</keyword>
<feature type="transmembrane region" description="Helical" evidence="4">
    <location>
        <begin position="39"/>
        <end position="59"/>
    </location>
</feature>
<dbReference type="PANTHER" id="PTHR24421">
    <property type="entry name" value="NITRATE/NITRITE SENSOR PROTEIN NARX-RELATED"/>
    <property type="match status" value="1"/>
</dbReference>
<feature type="transmembrane region" description="Helical" evidence="4">
    <location>
        <begin position="130"/>
        <end position="153"/>
    </location>
</feature>
<dbReference type="InterPro" id="IPR050482">
    <property type="entry name" value="Sensor_HK_TwoCompSys"/>
</dbReference>
<sequence length="379" mass="40260">MQRPRSDLVTDGIHAHPVAALVYLFFVFLPLFFQPRWTWTPFAASLLAIALFLPLHFAFARGQGRGRALMPLATAAIGYALIPFNSGGNTFLIYAMAMAALAYAPARAIAVSSLLLVLMGIEFWWVMPSAAFALGSTGIVGVIGAMVLFGTLFDRNRARRDAELRLTQDEVRRLAALAERERIGRDLHDLLGHTLSVVALKSELAGKLVERDPAAAKRQIGDVEQVARQALAQVREAVAGIRASGLQAELAAARLTLLTAEVSLDQQLAAIDLDPPGEHALALVLREAVTNILRHAGATRVDVELRDDGSRVTLSIADDGRGGADLRGHGLAGMRERLTALGGALEIDSPAGGGTRLLAHVPRQPSGALPAPVLAGGAR</sequence>
<feature type="transmembrane region" description="Helical" evidence="4">
    <location>
        <begin position="12"/>
        <end position="33"/>
    </location>
</feature>
<protein>
    <submittedName>
        <fullName evidence="6">Two-component system sensor histidine kinase DesK</fullName>
        <ecNumber evidence="6">2.7.13.3</ecNumber>
    </submittedName>
</protein>
<dbReference type="GO" id="GO:0000155">
    <property type="term" value="F:phosphorelay sensor kinase activity"/>
    <property type="evidence" value="ECO:0007669"/>
    <property type="project" value="InterPro"/>
</dbReference>
<evidence type="ECO:0000256" key="4">
    <source>
        <dbReference type="SAM" id="Phobius"/>
    </source>
</evidence>
<keyword evidence="3" id="KW-0902">Two-component regulatory system</keyword>
<dbReference type="Gene3D" id="3.30.565.10">
    <property type="entry name" value="Histidine kinase-like ATPase, C-terminal domain"/>
    <property type="match status" value="1"/>
</dbReference>
<evidence type="ECO:0000256" key="2">
    <source>
        <dbReference type="ARBA" id="ARBA00022777"/>
    </source>
</evidence>
<feature type="transmembrane region" description="Helical" evidence="4">
    <location>
        <begin position="68"/>
        <end position="85"/>
    </location>
</feature>
<dbReference type="GO" id="GO:0046983">
    <property type="term" value="F:protein dimerization activity"/>
    <property type="evidence" value="ECO:0007669"/>
    <property type="project" value="InterPro"/>
</dbReference>
<feature type="domain" description="Histidine kinase/HSP90-like ATPase" evidence="5">
    <location>
        <begin position="276"/>
        <end position="365"/>
    </location>
</feature>
<dbReference type="SMART" id="SM00387">
    <property type="entry name" value="HATPase_c"/>
    <property type="match status" value="1"/>
</dbReference>
<dbReference type="EC" id="2.7.13.3" evidence="6"/>
<dbReference type="EMBL" id="JACHHP010000006">
    <property type="protein sequence ID" value="MBB5209421.1"/>
    <property type="molecule type" value="Genomic_DNA"/>
</dbReference>
<evidence type="ECO:0000313" key="7">
    <source>
        <dbReference type="Proteomes" id="UP000521199"/>
    </source>
</evidence>
<proteinExistence type="predicted"/>
<accession>A0A7W8G0Q0</accession>
<feature type="transmembrane region" description="Helical" evidence="4">
    <location>
        <begin position="91"/>
        <end position="118"/>
    </location>
</feature>
<evidence type="ECO:0000259" key="5">
    <source>
        <dbReference type="SMART" id="SM00387"/>
    </source>
</evidence>
<dbReference type="GO" id="GO:0016020">
    <property type="term" value="C:membrane"/>
    <property type="evidence" value="ECO:0007669"/>
    <property type="project" value="InterPro"/>
</dbReference>
<keyword evidence="1 6" id="KW-0808">Transferase</keyword>